<comment type="caution">
    <text evidence="1">The sequence shown here is derived from an EMBL/GenBank/DDBJ whole genome shotgun (WGS) entry which is preliminary data.</text>
</comment>
<gene>
    <name evidence="1" type="ORF">Amon02_000778700</name>
</gene>
<proteinExistence type="predicted"/>
<name>A0ACB5TER0_AMBMO</name>
<dbReference type="Proteomes" id="UP001165064">
    <property type="component" value="Unassembled WGS sequence"/>
</dbReference>
<accession>A0ACB5TER0</accession>
<keyword evidence="2" id="KW-1185">Reference proteome</keyword>
<evidence type="ECO:0000313" key="2">
    <source>
        <dbReference type="Proteomes" id="UP001165064"/>
    </source>
</evidence>
<reference evidence="1" key="1">
    <citation type="submission" date="2023-04" db="EMBL/GenBank/DDBJ databases">
        <title>Ambrosiozyma monospora NBRC 10751.</title>
        <authorList>
            <person name="Ichikawa N."/>
            <person name="Sato H."/>
            <person name="Tonouchi N."/>
        </authorList>
    </citation>
    <scope>NUCLEOTIDE SEQUENCE</scope>
    <source>
        <strain evidence="1">NBRC 10751</strain>
    </source>
</reference>
<dbReference type="EMBL" id="BSXS01006664">
    <property type="protein sequence ID" value="GME85844.1"/>
    <property type="molecule type" value="Genomic_DNA"/>
</dbReference>
<sequence length="200" mass="23208">MVKLVDYHTKQLHLHCEILNPPEELSMHGYLTQLNDFVKNQIDKHLNVRADILVGRSRSFALWNLDSKTGKYGLSLSNSIAFTSNTPEIDKIEQWYSVKGITALVLNRVPNQYEFAFDRFSSLAKLLISDTIFSMRVFNIYLSNLLEPLKELKIDNHNYSSESKFSPANRDTDIIKYRHGINITLPLHLHSLHLFGWDKF</sequence>
<evidence type="ECO:0000313" key="1">
    <source>
        <dbReference type="EMBL" id="GME85844.1"/>
    </source>
</evidence>
<organism evidence="1 2">
    <name type="scientific">Ambrosiozyma monospora</name>
    <name type="common">Yeast</name>
    <name type="synonym">Endomycopsis monosporus</name>
    <dbReference type="NCBI Taxonomy" id="43982"/>
    <lineage>
        <taxon>Eukaryota</taxon>
        <taxon>Fungi</taxon>
        <taxon>Dikarya</taxon>
        <taxon>Ascomycota</taxon>
        <taxon>Saccharomycotina</taxon>
        <taxon>Pichiomycetes</taxon>
        <taxon>Pichiales</taxon>
        <taxon>Pichiaceae</taxon>
        <taxon>Ambrosiozyma</taxon>
    </lineage>
</organism>
<protein>
    <submittedName>
        <fullName evidence="1">Unnamed protein product</fullName>
    </submittedName>
</protein>